<sequence length="58" mass="6298">MAGPGIPKRHQDTPPYPHGFAVYGHSEHTPTNRANTPPQLPDRSMPIFLTLAAEPANP</sequence>
<reference evidence="2" key="1">
    <citation type="journal article" date="2020" name="Stud. Mycol.">
        <title>101 Dothideomycetes genomes: a test case for predicting lifestyles and emergence of pathogens.</title>
        <authorList>
            <person name="Haridas S."/>
            <person name="Albert R."/>
            <person name="Binder M."/>
            <person name="Bloem J."/>
            <person name="Labutti K."/>
            <person name="Salamov A."/>
            <person name="Andreopoulos B."/>
            <person name="Baker S."/>
            <person name="Barry K."/>
            <person name="Bills G."/>
            <person name="Bluhm B."/>
            <person name="Cannon C."/>
            <person name="Castanera R."/>
            <person name="Culley D."/>
            <person name="Daum C."/>
            <person name="Ezra D."/>
            <person name="Gonzalez J."/>
            <person name="Henrissat B."/>
            <person name="Kuo A."/>
            <person name="Liang C."/>
            <person name="Lipzen A."/>
            <person name="Lutzoni F."/>
            <person name="Magnuson J."/>
            <person name="Mondo S."/>
            <person name="Nolan M."/>
            <person name="Ohm R."/>
            <person name="Pangilinan J."/>
            <person name="Park H.-J."/>
            <person name="Ramirez L."/>
            <person name="Alfaro M."/>
            <person name="Sun H."/>
            <person name="Tritt A."/>
            <person name="Yoshinaga Y."/>
            <person name="Zwiers L.-H."/>
            <person name="Turgeon B."/>
            <person name="Goodwin S."/>
            <person name="Spatafora J."/>
            <person name="Crous P."/>
            <person name="Grigoriev I."/>
        </authorList>
    </citation>
    <scope>NUCLEOTIDE SEQUENCE</scope>
    <source>
        <strain evidence="2">CBS 473.64</strain>
    </source>
</reference>
<accession>A0A6A6RK40</accession>
<gene>
    <name evidence="2" type="ORF">P280DRAFT_473827</name>
</gene>
<feature type="region of interest" description="Disordered" evidence="1">
    <location>
        <begin position="1"/>
        <end position="43"/>
    </location>
</feature>
<dbReference type="Proteomes" id="UP000799753">
    <property type="component" value="Unassembled WGS sequence"/>
</dbReference>
<evidence type="ECO:0000313" key="3">
    <source>
        <dbReference type="Proteomes" id="UP000799753"/>
    </source>
</evidence>
<name>A0A6A6RK40_9PLEO</name>
<protein>
    <submittedName>
        <fullName evidence="2">Uncharacterized protein</fullName>
    </submittedName>
</protein>
<dbReference type="OrthoDB" id="4250781at2759"/>
<keyword evidence="3" id="KW-1185">Reference proteome</keyword>
<evidence type="ECO:0000313" key="2">
    <source>
        <dbReference type="EMBL" id="KAF2635413.1"/>
    </source>
</evidence>
<evidence type="ECO:0000256" key="1">
    <source>
        <dbReference type="SAM" id="MobiDB-lite"/>
    </source>
</evidence>
<dbReference type="EMBL" id="MU006807">
    <property type="protein sequence ID" value="KAF2635413.1"/>
    <property type="molecule type" value="Genomic_DNA"/>
</dbReference>
<organism evidence="2 3">
    <name type="scientific">Massarina eburnea CBS 473.64</name>
    <dbReference type="NCBI Taxonomy" id="1395130"/>
    <lineage>
        <taxon>Eukaryota</taxon>
        <taxon>Fungi</taxon>
        <taxon>Dikarya</taxon>
        <taxon>Ascomycota</taxon>
        <taxon>Pezizomycotina</taxon>
        <taxon>Dothideomycetes</taxon>
        <taxon>Pleosporomycetidae</taxon>
        <taxon>Pleosporales</taxon>
        <taxon>Massarineae</taxon>
        <taxon>Massarinaceae</taxon>
        <taxon>Massarina</taxon>
    </lineage>
</organism>
<dbReference type="AlphaFoldDB" id="A0A6A6RK40"/>
<proteinExistence type="predicted"/>